<gene>
    <name evidence="1" type="ORF">L9F63_010662</name>
</gene>
<accession>A0AAD8ER28</accession>
<organism evidence="1 2">
    <name type="scientific">Diploptera punctata</name>
    <name type="common">Pacific beetle cockroach</name>
    <dbReference type="NCBI Taxonomy" id="6984"/>
    <lineage>
        <taxon>Eukaryota</taxon>
        <taxon>Metazoa</taxon>
        <taxon>Ecdysozoa</taxon>
        <taxon>Arthropoda</taxon>
        <taxon>Hexapoda</taxon>
        <taxon>Insecta</taxon>
        <taxon>Pterygota</taxon>
        <taxon>Neoptera</taxon>
        <taxon>Polyneoptera</taxon>
        <taxon>Dictyoptera</taxon>
        <taxon>Blattodea</taxon>
        <taxon>Blaberoidea</taxon>
        <taxon>Blaberidae</taxon>
        <taxon>Diplopterinae</taxon>
        <taxon>Diploptera</taxon>
    </lineage>
</organism>
<feature type="non-terminal residue" evidence="1">
    <location>
        <position position="1"/>
    </location>
</feature>
<protein>
    <submittedName>
        <fullName evidence="1">Uncharacterized protein</fullName>
    </submittedName>
</protein>
<reference evidence="1" key="1">
    <citation type="journal article" date="2023" name="IScience">
        <title>Live-bearing cockroach genome reveals convergent evolutionary mechanisms linked to viviparity in insects and beyond.</title>
        <authorList>
            <person name="Fouks B."/>
            <person name="Harrison M.C."/>
            <person name="Mikhailova A.A."/>
            <person name="Marchal E."/>
            <person name="English S."/>
            <person name="Carruthers M."/>
            <person name="Jennings E.C."/>
            <person name="Chiamaka E.L."/>
            <person name="Frigard R.A."/>
            <person name="Pippel M."/>
            <person name="Attardo G.M."/>
            <person name="Benoit J.B."/>
            <person name="Bornberg-Bauer E."/>
            <person name="Tobe S.S."/>
        </authorList>
    </citation>
    <scope>NUCLEOTIDE SEQUENCE</scope>
    <source>
        <strain evidence="1">Stay&amp;Tobe</strain>
    </source>
</reference>
<dbReference type="EMBL" id="JASPKZ010001200">
    <property type="protein sequence ID" value="KAJ9598647.1"/>
    <property type="molecule type" value="Genomic_DNA"/>
</dbReference>
<reference evidence="1" key="2">
    <citation type="submission" date="2023-05" db="EMBL/GenBank/DDBJ databases">
        <authorList>
            <person name="Fouks B."/>
        </authorList>
    </citation>
    <scope>NUCLEOTIDE SEQUENCE</scope>
    <source>
        <strain evidence="1">Stay&amp;Tobe</strain>
        <tissue evidence="1">Testes</tissue>
    </source>
</reference>
<comment type="caution">
    <text evidence="1">The sequence shown here is derived from an EMBL/GenBank/DDBJ whole genome shotgun (WGS) entry which is preliminary data.</text>
</comment>
<evidence type="ECO:0000313" key="1">
    <source>
        <dbReference type="EMBL" id="KAJ9598647.1"/>
    </source>
</evidence>
<dbReference type="Proteomes" id="UP001233999">
    <property type="component" value="Unassembled WGS sequence"/>
</dbReference>
<keyword evidence="2" id="KW-1185">Reference proteome</keyword>
<proteinExistence type="predicted"/>
<sequence>IKESNAYPCTPAGNKWFRGVEDVPAVFPISIYSDRCFYIYLLRCSIKTSSTKRAMRPHKKFRNGGLLSEFHELKINKMEQKLIKDLEKTENR</sequence>
<feature type="non-terminal residue" evidence="1">
    <location>
        <position position="92"/>
    </location>
</feature>
<dbReference type="AlphaFoldDB" id="A0AAD8ER28"/>
<evidence type="ECO:0000313" key="2">
    <source>
        <dbReference type="Proteomes" id="UP001233999"/>
    </source>
</evidence>
<name>A0AAD8ER28_DIPPU</name>